<dbReference type="PANTHER" id="PTHR43620">
    <property type="entry name" value="GLYCEROPHOSPHORYL DIESTER PHOSPHODIESTERASE"/>
    <property type="match status" value="1"/>
</dbReference>
<reference evidence="8 9" key="1">
    <citation type="submission" date="2024-01" db="EMBL/GenBank/DDBJ databases">
        <title>the genome sequence of strain Microbacterium schleiferi NBRC 15075.</title>
        <authorList>
            <person name="Ding Y."/>
            <person name="Zhang G."/>
        </authorList>
    </citation>
    <scope>NUCLEOTIDE SEQUENCE [LARGE SCALE GENOMIC DNA]</scope>
    <source>
        <strain evidence="8 9">NBRC 15075</strain>
    </source>
</reference>
<sequence length="328" mass="36188">MSRPLIIGHRGAPGYRPEHTRCSYELAIQMGVGAVEPDLVVSRDGVLVIRHENELSTTTDVADRPEFAGRRTIKRIDGLDHSGWFAEDFTWDELATLRCRERIPGIRPGSAAFDDQEPPLRLRDLLALLDDHRAGGREVIPVIEIKHAAYFASLGHDMARLVEAELAASGWNERRVVIESFELAILRHLRERGTSAELVFLIDADGIPADQLSDPTARTYADWMAPDGLDVLATEVDGISPDKMIILAPDAEGRATGPAPLVDRAHARGLAVFTWTCRPENAFLLPEYQTGTLAEYGDWRGEWAVLQRAGLDGVFVDHADLGVEVFGV</sequence>
<dbReference type="EMBL" id="JAZHOV010000001">
    <property type="protein sequence ID" value="MEF2253949.1"/>
    <property type="molecule type" value="Genomic_DNA"/>
</dbReference>
<dbReference type="EC" id="3.1.4.46" evidence="2"/>
<dbReference type="SUPFAM" id="SSF51695">
    <property type="entry name" value="PLC-like phosphodiesterases"/>
    <property type="match status" value="1"/>
</dbReference>
<comment type="similarity">
    <text evidence="1">Belongs to the glycerophosphoryl diester phosphodiesterase family.</text>
</comment>
<comment type="caution">
    <text evidence="8">The sequence shown here is derived from an EMBL/GenBank/DDBJ whole genome shotgun (WGS) entry which is preliminary data.</text>
</comment>
<evidence type="ECO:0000256" key="4">
    <source>
        <dbReference type="ARBA" id="ARBA00022798"/>
    </source>
</evidence>
<comment type="catalytic activity">
    <reaction evidence="6">
        <text>a sn-glycero-3-phosphodiester + H2O = an alcohol + sn-glycerol 3-phosphate + H(+)</text>
        <dbReference type="Rhea" id="RHEA:12969"/>
        <dbReference type="ChEBI" id="CHEBI:15377"/>
        <dbReference type="ChEBI" id="CHEBI:15378"/>
        <dbReference type="ChEBI" id="CHEBI:30879"/>
        <dbReference type="ChEBI" id="CHEBI:57597"/>
        <dbReference type="ChEBI" id="CHEBI:83408"/>
        <dbReference type="EC" id="3.1.4.46"/>
    </reaction>
</comment>
<dbReference type="Pfam" id="PF03009">
    <property type="entry name" value="GDPD"/>
    <property type="match status" value="1"/>
</dbReference>
<evidence type="ECO:0000313" key="9">
    <source>
        <dbReference type="Proteomes" id="UP001351900"/>
    </source>
</evidence>
<gene>
    <name evidence="8" type="ORF">V2V91_02205</name>
</gene>
<dbReference type="Gene3D" id="3.20.20.190">
    <property type="entry name" value="Phosphatidylinositol (PI) phosphodiesterase"/>
    <property type="match status" value="1"/>
</dbReference>
<dbReference type="PROSITE" id="PS51704">
    <property type="entry name" value="GP_PDE"/>
    <property type="match status" value="1"/>
</dbReference>
<name>A0ABU7V2N7_9MICO</name>
<keyword evidence="5" id="KW-0378">Hydrolase</keyword>
<evidence type="ECO:0000256" key="2">
    <source>
        <dbReference type="ARBA" id="ARBA00012247"/>
    </source>
</evidence>
<keyword evidence="4" id="KW-0319">Glycerol metabolism</keyword>
<organism evidence="8 9">
    <name type="scientific">Microbacterium schleiferi</name>
    <dbReference type="NCBI Taxonomy" id="69362"/>
    <lineage>
        <taxon>Bacteria</taxon>
        <taxon>Bacillati</taxon>
        <taxon>Actinomycetota</taxon>
        <taxon>Actinomycetes</taxon>
        <taxon>Micrococcales</taxon>
        <taxon>Microbacteriaceae</taxon>
        <taxon>Microbacterium</taxon>
    </lineage>
</organism>
<dbReference type="Proteomes" id="UP001351900">
    <property type="component" value="Unassembled WGS sequence"/>
</dbReference>
<accession>A0ABU7V2N7</accession>
<dbReference type="RefSeq" id="WP_331790619.1">
    <property type="nucleotide sequence ID" value="NZ_BAAAUO010000003.1"/>
</dbReference>
<keyword evidence="9" id="KW-1185">Reference proteome</keyword>
<evidence type="ECO:0000256" key="1">
    <source>
        <dbReference type="ARBA" id="ARBA00007277"/>
    </source>
</evidence>
<dbReference type="InterPro" id="IPR017946">
    <property type="entry name" value="PLC-like_Pdiesterase_TIM-brl"/>
</dbReference>
<keyword evidence="3" id="KW-0732">Signal</keyword>
<feature type="domain" description="GP-PDE" evidence="7">
    <location>
        <begin position="4"/>
        <end position="326"/>
    </location>
</feature>
<dbReference type="InterPro" id="IPR030395">
    <property type="entry name" value="GP_PDE_dom"/>
</dbReference>
<evidence type="ECO:0000256" key="3">
    <source>
        <dbReference type="ARBA" id="ARBA00022729"/>
    </source>
</evidence>
<proteinExistence type="inferred from homology"/>
<protein>
    <recommendedName>
        <fullName evidence="2">glycerophosphodiester phosphodiesterase</fullName>
        <ecNumber evidence="2">3.1.4.46</ecNumber>
    </recommendedName>
</protein>
<evidence type="ECO:0000313" key="8">
    <source>
        <dbReference type="EMBL" id="MEF2253949.1"/>
    </source>
</evidence>
<evidence type="ECO:0000256" key="5">
    <source>
        <dbReference type="ARBA" id="ARBA00022801"/>
    </source>
</evidence>
<dbReference type="PANTHER" id="PTHR43620:SF7">
    <property type="entry name" value="GLYCEROPHOSPHODIESTER PHOSPHODIESTERASE GDPD5-RELATED"/>
    <property type="match status" value="1"/>
</dbReference>
<evidence type="ECO:0000259" key="7">
    <source>
        <dbReference type="PROSITE" id="PS51704"/>
    </source>
</evidence>
<evidence type="ECO:0000256" key="6">
    <source>
        <dbReference type="ARBA" id="ARBA00047512"/>
    </source>
</evidence>